<feature type="compositionally biased region" description="Basic and acidic residues" evidence="3">
    <location>
        <begin position="162"/>
        <end position="180"/>
    </location>
</feature>
<evidence type="ECO:0000259" key="4">
    <source>
        <dbReference type="Pfam" id="PF09745"/>
    </source>
</evidence>
<dbReference type="Pfam" id="PF09745">
    <property type="entry name" value="NSRP1_N"/>
    <property type="match status" value="1"/>
</dbReference>
<feature type="region of interest" description="Disordered" evidence="3">
    <location>
        <begin position="162"/>
        <end position="238"/>
    </location>
</feature>
<gene>
    <name evidence="5" type="ORF">L227DRAFT_606352</name>
</gene>
<comment type="similarity">
    <text evidence="1">Belongs to the NSRP1 family.</text>
</comment>
<feature type="compositionally biased region" description="Basic and acidic residues" evidence="3">
    <location>
        <begin position="196"/>
        <end position="205"/>
    </location>
</feature>
<dbReference type="EMBL" id="ML122251">
    <property type="protein sequence ID" value="RPD66227.1"/>
    <property type="molecule type" value="Genomic_DNA"/>
</dbReference>
<proteinExistence type="inferred from homology"/>
<dbReference type="InterPro" id="IPR018612">
    <property type="entry name" value="NSRP1_N"/>
</dbReference>
<keyword evidence="2" id="KW-0175">Coiled coil</keyword>
<evidence type="ECO:0000256" key="3">
    <source>
        <dbReference type="SAM" id="MobiDB-lite"/>
    </source>
</evidence>
<reference evidence="5" key="1">
    <citation type="journal article" date="2018" name="Genome Biol. Evol.">
        <title>Genomics and development of Lentinus tigrinus, a white-rot wood-decaying mushroom with dimorphic fruiting bodies.</title>
        <authorList>
            <person name="Wu B."/>
            <person name="Xu Z."/>
            <person name="Knudson A."/>
            <person name="Carlson A."/>
            <person name="Chen N."/>
            <person name="Kovaka S."/>
            <person name="LaButti K."/>
            <person name="Lipzen A."/>
            <person name="Pennachio C."/>
            <person name="Riley R."/>
            <person name="Schakwitz W."/>
            <person name="Umezawa K."/>
            <person name="Ohm R.A."/>
            <person name="Grigoriev I.V."/>
            <person name="Nagy L.G."/>
            <person name="Gibbons J."/>
            <person name="Hibbett D."/>
        </authorList>
    </citation>
    <scope>NUCLEOTIDE SEQUENCE [LARGE SCALE GENOMIC DNA]</scope>
    <source>
        <strain evidence="5">ALCF2SS1-6</strain>
    </source>
</reference>
<sequence length="384" mass="43663">MKVSFSLKGKAAAKPVGEAPSLKRSAAFAGLDDDEPVDAAPTAVGDKGKVAANKQFIAQSVEMSKSMKKKLEEEKRVDSTVFEYDEVWDKMQEAKLKQKEAKEADSKERKPKYISGLLTSAATRRLDHLRAEEKMIQRERELEGDEFKDKESFVTEAYKKQMEELRRAEEEERKREEEEKKKKKGVGTGMAHFYRKLLEESEQQHEQTVAATESKPQIGPQGGPNLTITKPPDFTPKSDVELARIAREQGKEVELNDDNQIVDKRELLSAGLNLSAPNTRKLGLHLSNKNKTASAGDVETHRAVGTAASRKEINERRAREIQRQMEEEQSRLKSEKERQEHESINRVVAKRNDEESVKSAKERYLERKRRRMEEAAARGEGEDS</sequence>
<feature type="domain" description="Nuclear speckle splicing regulatory protein 1 N-terminal" evidence="4">
    <location>
        <begin position="68"/>
        <end position="184"/>
    </location>
</feature>
<organism evidence="5 6">
    <name type="scientific">Lentinus tigrinus ALCF2SS1-6</name>
    <dbReference type="NCBI Taxonomy" id="1328759"/>
    <lineage>
        <taxon>Eukaryota</taxon>
        <taxon>Fungi</taxon>
        <taxon>Dikarya</taxon>
        <taxon>Basidiomycota</taxon>
        <taxon>Agaricomycotina</taxon>
        <taxon>Agaricomycetes</taxon>
        <taxon>Polyporales</taxon>
        <taxon>Polyporaceae</taxon>
        <taxon>Lentinus</taxon>
    </lineage>
</organism>
<dbReference type="PANTHER" id="PTHR47845">
    <property type="entry name" value="NUCLEAR SPECKLE SPLICING REGULATORY PROTEIN 1 HOMOLOG"/>
    <property type="match status" value="1"/>
</dbReference>
<dbReference type="AlphaFoldDB" id="A0A5C2SSW9"/>
<dbReference type="PANTHER" id="PTHR47845:SF1">
    <property type="entry name" value="NUCLEAR SPECKLE SPLICING REGULATORY PROTEIN 1 HOMOLOG"/>
    <property type="match status" value="1"/>
</dbReference>
<evidence type="ECO:0000313" key="5">
    <source>
        <dbReference type="EMBL" id="RPD66227.1"/>
    </source>
</evidence>
<evidence type="ECO:0000313" key="6">
    <source>
        <dbReference type="Proteomes" id="UP000313359"/>
    </source>
</evidence>
<dbReference type="GO" id="GO:0000381">
    <property type="term" value="P:regulation of alternative mRNA splicing, via spliceosome"/>
    <property type="evidence" value="ECO:0007669"/>
    <property type="project" value="InterPro"/>
</dbReference>
<dbReference type="InterPro" id="IPR053246">
    <property type="entry name" value="NS_splicing_regulatory_protein"/>
</dbReference>
<dbReference type="Proteomes" id="UP000313359">
    <property type="component" value="Unassembled WGS sequence"/>
</dbReference>
<feature type="compositionally biased region" description="Basic and acidic residues" evidence="3">
    <location>
        <begin position="309"/>
        <end position="384"/>
    </location>
</feature>
<protein>
    <recommendedName>
        <fullName evidence="4">Nuclear speckle splicing regulatory protein 1 N-terminal domain-containing protein</fullName>
    </recommendedName>
</protein>
<evidence type="ECO:0000256" key="1">
    <source>
        <dbReference type="ARBA" id="ARBA00010126"/>
    </source>
</evidence>
<accession>A0A5C2SSW9</accession>
<feature type="compositionally biased region" description="Polar residues" evidence="3">
    <location>
        <begin position="206"/>
        <end position="215"/>
    </location>
</feature>
<dbReference type="OrthoDB" id="446635at2759"/>
<name>A0A5C2SSW9_9APHY</name>
<feature type="region of interest" description="Disordered" evidence="3">
    <location>
        <begin position="272"/>
        <end position="384"/>
    </location>
</feature>
<dbReference type="STRING" id="1328759.A0A5C2SSW9"/>
<evidence type="ECO:0000256" key="2">
    <source>
        <dbReference type="ARBA" id="ARBA00023054"/>
    </source>
</evidence>
<keyword evidence="6" id="KW-1185">Reference proteome</keyword>
<feature type="region of interest" description="Disordered" evidence="3">
    <location>
        <begin position="1"/>
        <end position="20"/>
    </location>
</feature>